<dbReference type="EMBL" id="HBUF01034017">
    <property type="protein sequence ID" value="CAG6615826.1"/>
    <property type="molecule type" value="Transcribed_RNA"/>
</dbReference>
<organism evidence="1">
    <name type="scientific">Cacopsylla melanoneura</name>
    <dbReference type="NCBI Taxonomy" id="428564"/>
    <lineage>
        <taxon>Eukaryota</taxon>
        <taxon>Metazoa</taxon>
        <taxon>Ecdysozoa</taxon>
        <taxon>Arthropoda</taxon>
        <taxon>Hexapoda</taxon>
        <taxon>Insecta</taxon>
        <taxon>Pterygota</taxon>
        <taxon>Neoptera</taxon>
        <taxon>Paraneoptera</taxon>
        <taxon>Hemiptera</taxon>
        <taxon>Sternorrhyncha</taxon>
        <taxon>Psylloidea</taxon>
        <taxon>Psyllidae</taxon>
        <taxon>Psyllinae</taxon>
        <taxon>Cacopsylla</taxon>
    </lineage>
</organism>
<sequence length="139" mass="15411">MRGSVDIFPLTVIVCPMSGVFRVNLPTISTITLVTCFEICQVVLVELGLGDVSEIFHPVKQGLTDVSEFFYEVLLDLGDVSEILVEELVEQLAIFSENFDELLGKQELSDVSEHFNEVLVKRDSVSEPLDGASTFARLE</sequence>
<accession>A0A8D9AM46</accession>
<dbReference type="EMBL" id="HBUF01345098">
    <property type="protein sequence ID" value="CAG6708529.1"/>
    <property type="molecule type" value="Transcribed_RNA"/>
</dbReference>
<dbReference type="EMBL" id="HBUF01345099">
    <property type="protein sequence ID" value="CAG6708532.1"/>
    <property type="molecule type" value="Transcribed_RNA"/>
</dbReference>
<dbReference type="EMBL" id="HBUF01034018">
    <property type="protein sequence ID" value="CAG6615828.1"/>
    <property type="molecule type" value="Transcribed_RNA"/>
</dbReference>
<dbReference type="AlphaFoldDB" id="A0A8D9AM46"/>
<proteinExistence type="predicted"/>
<evidence type="ECO:0000313" key="1">
    <source>
        <dbReference type="EMBL" id="CAG6767686.1"/>
    </source>
</evidence>
<dbReference type="EMBL" id="HBUF01345097">
    <property type="protein sequence ID" value="CAG6708527.1"/>
    <property type="molecule type" value="Transcribed_RNA"/>
</dbReference>
<dbReference type="EMBL" id="HBUF01254872">
    <property type="protein sequence ID" value="CAG6681259.1"/>
    <property type="molecule type" value="Transcribed_RNA"/>
</dbReference>
<protein>
    <submittedName>
        <fullName evidence="1">Uncharacterized protein</fullName>
    </submittedName>
</protein>
<dbReference type="EMBL" id="HBUF01574170">
    <property type="protein sequence ID" value="CAG6767686.1"/>
    <property type="molecule type" value="Transcribed_RNA"/>
</dbReference>
<name>A0A8D9AM46_9HEMI</name>
<reference evidence="1" key="1">
    <citation type="submission" date="2021-05" db="EMBL/GenBank/DDBJ databases">
        <authorList>
            <person name="Alioto T."/>
            <person name="Alioto T."/>
            <person name="Gomez Garrido J."/>
        </authorList>
    </citation>
    <scope>NUCLEOTIDE SEQUENCE</scope>
</reference>